<evidence type="ECO:0000256" key="1">
    <source>
        <dbReference type="ARBA" id="ARBA00038299"/>
    </source>
</evidence>
<dbReference type="eggNOG" id="KOG2045">
    <property type="taxonomic scope" value="Eukaryota"/>
</dbReference>
<gene>
    <name evidence="5" type="ORF">COCSUDRAFT_58521</name>
</gene>
<feature type="compositionally biased region" description="Basic residues" evidence="3">
    <location>
        <begin position="736"/>
        <end position="751"/>
    </location>
</feature>
<dbReference type="InterPro" id="IPR004859">
    <property type="entry name" value="Xrn1_N"/>
</dbReference>
<dbReference type="Pfam" id="PF03159">
    <property type="entry name" value="XRN_N"/>
    <property type="match status" value="1"/>
</dbReference>
<dbReference type="PANTHER" id="PTHR12341">
    <property type="entry name" value="5'-&gt;3' EXORIBONUCLEASE"/>
    <property type="match status" value="1"/>
</dbReference>
<dbReference type="RefSeq" id="XP_005644336.1">
    <property type="nucleotide sequence ID" value="XM_005644279.1"/>
</dbReference>
<dbReference type="AlphaFoldDB" id="I0YN23"/>
<dbReference type="GO" id="GO:0003723">
    <property type="term" value="F:RNA binding"/>
    <property type="evidence" value="ECO:0007669"/>
    <property type="project" value="TreeGrafter"/>
</dbReference>
<dbReference type="Gene3D" id="3.40.50.12390">
    <property type="match status" value="2"/>
</dbReference>
<accession>I0YN23</accession>
<dbReference type="STRING" id="574566.I0YN23"/>
<name>I0YN23_COCSC</name>
<dbReference type="GeneID" id="17037764"/>
<dbReference type="GO" id="GO:0005634">
    <property type="term" value="C:nucleus"/>
    <property type="evidence" value="ECO:0007669"/>
    <property type="project" value="TreeGrafter"/>
</dbReference>
<dbReference type="GO" id="GO:0004534">
    <property type="term" value="F:5'-3' RNA exonuclease activity"/>
    <property type="evidence" value="ECO:0007669"/>
    <property type="project" value="TreeGrafter"/>
</dbReference>
<reference evidence="5 6" key="1">
    <citation type="journal article" date="2012" name="Genome Biol.">
        <title>The genome of the polar eukaryotic microalga coccomyxa subellipsoidea reveals traits of cold adaptation.</title>
        <authorList>
            <person name="Blanc G."/>
            <person name="Agarkova I."/>
            <person name="Grimwood J."/>
            <person name="Kuo A."/>
            <person name="Brueggeman A."/>
            <person name="Dunigan D."/>
            <person name="Gurnon J."/>
            <person name="Ladunga I."/>
            <person name="Lindquist E."/>
            <person name="Lucas S."/>
            <person name="Pangilinan J."/>
            <person name="Proschold T."/>
            <person name="Salamov A."/>
            <person name="Schmutz J."/>
            <person name="Weeks D."/>
            <person name="Yamada T."/>
            <person name="Claverie J.M."/>
            <person name="Grigoriev I."/>
            <person name="Van Etten J."/>
            <person name="Lomsadze A."/>
            <person name="Borodovsky M."/>
        </authorList>
    </citation>
    <scope>NUCLEOTIDE SEQUENCE [LARGE SCALE GENOMIC DNA]</scope>
    <source>
        <strain evidence="5 6">C-169</strain>
    </source>
</reference>
<evidence type="ECO:0000256" key="2">
    <source>
        <dbReference type="SAM" id="Coils"/>
    </source>
</evidence>
<dbReference type="EMBL" id="AGSI01000018">
    <property type="protein sequence ID" value="EIE19792.1"/>
    <property type="molecule type" value="Genomic_DNA"/>
</dbReference>
<feature type="region of interest" description="Disordered" evidence="3">
    <location>
        <begin position="688"/>
        <end position="818"/>
    </location>
</feature>
<feature type="compositionally biased region" description="Polar residues" evidence="3">
    <location>
        <begin position="696"/>
        <end position="711"/>
    </location>
</feature>
<feature type="region of interest" description="Disordered" evidence="3">
    <location>
        <begin position="656"/>
        <end position="676"/>
    </location>
</feature>
<dbReference type="InterPro" id="IPR027073">
    <property type="entry name" value="5_3_exoribonuclease"/>
</dbReference>
<protein>
    <recommendedName>
        <fullName evidence="4">Xrn1 N-terminal domain-containing protein</fullName>
    </recommendedName>
</protein>
<evidence type="ECO:0000313" key="5">
    <source>
        <dbReference type="EMBL" id="EIE19792.1"/>
    </source>
</evidence>
<dbReference type="Proteomes" id="UP000007264">
    <property type="component" value="Unassembled WGS sequence"/>
</dbReference>
<feature type="domain" description="Xrn1 N-terminal" evidence="4">
    <location>
        <begin position="1"/>
        <end position="200"/>
    </location>
</feature>
<dbReference type="PANTHER" id="PTHR12341:SF7">
    <property type="entry name" value="5'-3' EXORIBONUCLEASE 1"/>
    <property type="match status" value="1"/>
</dbReference>
<feature type="coiled-coil region" evidence="2">
    <location>
        <begin position="561"/>
        <end position="595"/>
    </location>
</feature>
<evidence type="ECO:0000313" key="6">
    <source>
        <dbReference type="Proteomes" id="UP000007264"/>
    </source>
</evidence>
<organism evidence="5 6">
    <name type="scientific">Coccomyxa subellipsoidea (strain C-169)</name>
    <name type="common">Green microalga</name>
    <dbReference type="NCBI Taxonomy" id="574566"/>
    <lineage>
        <taxon>Eukaryota</taxon>
        <taxon>Viridiplantae</taxon>
        <taxon>Chlorophyta</taxon>
        <taxon>core chlorophytes</taxon>
        <taxon>Trebouxiophyceae</taxon>
        <taxon>Trebouxiophyceae incertae sedis</taxon>
        <taxon>Coccomyxaceae</taxon>
        <taxon>Coccomyxa</taxon>
        <taxon>Coccomyxa subellipsoidea</taxon>
    </lineage>
</organism>
<keyword evidence="2" id="KW-0175">Coiled coil</keyword>
<evidence type="ECO:0000259" key="4">
    <source>
        <dbReference type="Pfam" id="PF03159"/>
    </source>
</evidence>
<dbReference type="GO" id="GO:0000956">
    <property type="term" value="P:nuclear-transcribed mRNA catabolic process"/>
    <property type="evidence" value="ECO:0007669"/>
    <property type="project" value="TreeGrafter"/>
</dbReference>
<proteinExistence type="inferred from homology"/>
<comment type="similarity">
    <text evidence="1">Belongs to the 5'-3' exonuclease family.</text>
</comment>
<feature type="compositionally biased region" description="Low complexity" evidence="3">
    <location>
        <begin position="756"/>
        <end position="775"/>
    </location>
</feature>
<keyword evidence="6" id="KW-1185">Reference proteome</keyword>
<dbReference type="OrthoDB" id="372487at2759"/>
<sequence length="852" mass="92748">MGVKGFNTWFRKQFPGAYVGVKRHYDHLYIDMASYLHEELRRANDVDHFHKLLHARLDKTLRLVEPQKSVVFALDGPAPLAKLLTQRLRRKKEAQKEAKSGPRLLSSLGLTPGTPLMAMIQESLTYYICRRLQTSAWQHLHFELSGATVKGEGEVKILSRLLRPWADVQPEDTHVVIANDSDVVLMALVTPARNVFVLAEPGRVARRGVASLAAGSAAAASKKGRQGRARVAAGARGLPMTMGFTCFSVTALQRLWLHKHPFLRGATSQETAERVARLQVDLVILAILSAGNDYLPALQGGRLQGNSLWESYLTLKAKRDSSHQSLVTWEGSEVQLNAACFTALLKAWPRGLNRHRSTSDDDDVVVYKQPADPHRYLEGMEWLLKMYLEGECSDYRFTYDAYAPSAYQLISMFHANGSPEASSAEPADRQADESADGEVPVDEASNAPAPAPTPVNSQARRLPRISESTEALAPTVCAMALLPGGLTGPAYAPTALRHLMTDPDSPVADLYQECSECLSLSQDRSRCNVESTEARKVLDAAVKAHAVAEAAAAAHKEGLEAAVAQAALEAASAALQDSKRRVQELKDRNRRALALEAAREDHMRERHPYAPFPIDRLQAAVEAVPLDSFPVVERDAATFGPSYTFWYRRESEDRAASSAFTPPDSPYESESAIAEQPSRMIEREEIPEELPEQAVPASSQQDGSEQAASSEQRNKAAVEGAAEQPPPALHATMGMRHMRRKLSKSIRKIKRQPGLAATVAAPSSPLPSSAEAAQSDHNPTENGATRGDSTASDVDDTDAGSRPEGSSEQKAPQEQVVHVVSDSGLVMLRPARRASAAAAACLQQRPSQPLSG</sequence>
<comment type="caution">
    <text evidence="5">The sequence shown here is derived from an EMBL/GenBank/DDBJ whole genome shotgun (WGS) entry which is preliminary data.</text>
</comment>
<dbReference type="KEGG" id="csl:COCSUDRAFT_58521"/>
<feature type="region of interest" description="Disordered" evidence="3">
    <location>
        <begin position="418"/>
        <end position="461"/>
    </location>
</feature>
<evidence type="ECO:0000256" key="3">
    <source>
        <dbReference type="SAM" id="MobiDB-lite"/>
    </source>
</evidence>